<dbReference type="GeneID" id="78447189"/>
<dbReference type="Gene3D" id="3.20.20.70">
    <property type="entry name" value="Aldolase class I"/>
    <property type="match status" value="1"/>
</dbReference>
<evidence type="ECO:0000313" key="7">
    <source>
        <dbReference type="EMBL" id="BAD84864.1"/>
    </source>
</evidence>
<gene>
    <name evidence="7" type="ordered locus">TK0675</name>
</gene>
<dbReference type="CDD" id="cd21109">
    <property type="entry name" value="SPASM"/>
    <property type="match status" value="1"/>
</dbReference>
<dbReference type="KEGG" id="tko:TK0675"/>
<dbReference type="SFLD" id="SFLDG01386">
    <property type="entry name" value="main_SPASM_domain-containing"/>
    <property type="match status" value="1"/>
</dbReference>
<reference evidence="7 8" key="1">
    <citation type="journal article" date="2005" name="Genome Res.">
        <title>Complete genome sequence of the hyperthermophilic archaeon Thermococcus kodakaraensis KOD1 and comparison with Pyrococcus genomes.</title>
        <authorList>
            <person name="Fukui T."/>
            <person name="Atomi H."/>
            <person name="Kanai T."/>
            <person name="Matsumi R."/>
            <person name="Fujiwara S."/>
            <person name="Imanaka T."/>
        </authorList>
    </citation>
    <scope>NUCLEOTIDE SEQUENCE [LARGE SCALE GENOMIC DNA]</scope>
    <source>
        <strain evidence="8">ATCC BAA-918 / JCM 12380 / KOD1</strain>
    </source>
</reference>
<evidence type="ECO:0000256" key="4">
    <source>
        <dbReference type="ARBA" id="ARBA00023014"/>
    </source>
</evidence>
<dbReference type="SFLD" id="SFLDG01384">
    <property type="entry name" value="thioether_bond_formation_requi"/>
    <property type="match status" value="1"/>
</dbReference>
<dbReference type="PANTHER" id="PTHR43273">
    <property type="entry name" value="ANAEROBIC SULFATASE-MATURATING ENZYME HOMOLOG ASLB-RELATED"/>
    <property type="match status" value="1"/>
</dbReference>
<comment type="similarity">
    <text evidence="5">Belongs to the radical SAM superfamily. Anaerobic sulfatase-maturating enzyme family.</text>
</comment>
<evidence type="ECO:0000256" key="1">
    <source>
        <dbReference type="ARBA" id="ARBA00022691"/>
    </source>
</evidence>
<evidence type="ECO:0000313" key="8">
    <source>
        <dbReference type="Proteomes" id="UP000000536"/>
    </source>
</evidence>
<dbReference type="GO" id="GO:0051536">
    <property type="term" value="F:iron-sulfur cluster binding"/>
    <property type="evidence" value="ECO:0007669"/>
    <property type="project" value="UniProtKB-KW"/>
</dbReference>
<proteinExistence type="inferred from homology"/>
<evidence type="ECO:0000256" key="5">
    <source>
        <dbReference type="ARBA" id="ARBA00023601"/>
    </source>
</evidence>
<dbReference type="InterPro" id="IPR023867">
    <property type="entry name" value="Sulphatase_maturase_rSAM"/>
</dbReference>
<evidence type="ECO:0000259" key="6">
    <source>
        <dbReference type="PROSITE" id="PS51918"/>
    </source>
</evidence>
<dbReference type="AlphaFoldDB" id="Q5JF00"/>
<dbReference type="OrthoDB" id="30736at2157"/>
<dbReference type="CDD" id="cd01335">
    <property type="entry name" value="Radical_SAM"/>
    <property type="match status" value="1"/>
</dbReference>
<dbReference type="EnsemblBacteria" id="BAD84864">
    <property type="protein sequence ID" value="BAD84864"/>
    <property type="gene ID" value="TK0675"/>
</dbReference>
<dbReference type="RefSeq" id="WP_011249626.1">
    <property type="nucleotide sequence ID" value="NC_006624.1"/>
</dbReference>
<accession>Q5JF00</accession>
<keyword evidence="8" id="KW-1185">Reference proteome</keyword>
<dbReference type="InterPro" id="IPR013785">
    <property type="entry name" value="Aldolase_TIM"/>
</dbReference>
<dbReference type="Pfam" id="PF04055">
    <property type="entry name" value="Radical_SAM"/>
    <property type="match status" value="1"/>
</dbReference>
<protein>
    <recommendedName>
        <fullName evidence="6">Radical SAM core domain-containing protein</fullName>
    </recommendedName>
</protein>
<evidence type="ECO:0000256" key="2">
    <source>
        <dbReference type="ARBA" id="ARBA00022723"/>
    </source>
</evidence>
<dbReference type="HOGENOM" id="CLU_009273_3_2_2"/>
<keyword evidence="3" id="KW-0408">Iron</keyword>
<keyword evidence="4" id="KW-0411">Iron-sulfur</keyword>
<dbReference type="SFLD" id="SFLDG01067">
    <property type="entry name" value="SPASM/twitch_domain_containing"/>
    <property type="match status" value="1"/>
</dbReference>
<feature type="domain" description="Radical SAM core" evidence="6">
    <location>
        <begin position="77"/>
        <end position="301"/>
    </location>
</feature>
<dbReference type="PANTHER" id="PTHR43273:SF3">
    <property type="entry name" value="ANAEROBIC SULFATASE-MATURATING ENZYME HOMOLOG ASLB-RELATED"/>
    <property type="match status" value="1"/>
</dbReference>
<dbReference type="eggNOG" id="arCOG00945">
    <property type="taxonomic scope" value="Archaea"/>
</dbReference>
<evidence type="ECO:0000256" key="3">
    <source>
        <dbReference type="ARBA" id="ARBA00023004"/>
    </source>
</evidence>
<sequence>MSMKVHILSKQINENEYVAFDPMSKTVLILNRQEKNIIEKFQRSIPLSISEKYILKDILDFLNEKRENAPKQQFPLDGSPNMMVLMVSQLCNMKCKYCYAHSGTYNTPGVMKESIGKRALDIANDLGVTNIQFYGGEPLINFELISKLVKYAEKQGYNFKYGIITNGTLIGKEIGYFLKQHDFEVTISIDGPREINDLNRVYSTGKGTHDDIIKAVNLLNDLEVPLALEITYARNYIGKYTISEILDYLSNYSKTFIVGYVLPTVDGHRQVYEPTEQEVENMMTELVNYLFTKWENGIQIREMGICMVLRELLDPVYHVKKCICPEFPTRITVFHDGSVYPCHQVYLDKRFYLGHIMDREFKDTLQRQFKNAVDNFAMSNLHTNNNEQWIFSVCSFCKAHLMEVSGTYYLRYPNAYQKVLEHIMYNMVTRNMRSVIHTLGGTIIE</sequence>
<dbReference type="InterPro" id="IPR058240">
    <property type="entry name" value="rSAM_sf"/>
</dbReference>
<dbReference type="GO" id="GO:0016491">
    <property type="term" value="F:oxidoreductase activity"/>
    <property type="evidence" value="ECO:0007669"/>
    <property type="project" value="InterPro"/>
</dbReference>
<dbReference type="PhylomeDB" id="Q5JF00"/>
<name>Q5JF00_THEKO</name>
<dbReference type="InParanoid" id="Q5JF00"/>
<dbReference type="EMBL" id="AP006878">
    <property type="protein sequence ID" value="BAD84864.1"/>
    <property type="molecule type" value="Genomic_DNA"/>
</dbReference>
<dbReference type="InterPro" id="IPR007197">
    <property type="entry name" value="rSAM"/>
</dbReference>
<keyword evidence="1" id="KW-0949">S-adenosyl-L-methionine</keyword>
<keyword evidence="2" id="KW-0479">Metal-binding</keyword>
<dbReference type="PATRIC" id="fig|69014.16.peg.656"/>
<dbReference type="SFLD" id="SFLDS00029">
    <property type="entry name" value="Radical_SAM"/>
    <property type="match status" value="1"/>
</dbReference>
<dbReference type="SUPFAM" id="SSF102114">
    <property type="entry name" value="Radical SAM enzymes"/>
    <property type="match status" value="1"/>
</dbReference>
<dbReference type="GO" id="GO:0046872">
    <property type="term" value="F:metal ion binding"/>
    <property type="evidence" value="ECO:0007669"/>
    <property type="project" value="UniProtKB-KW"/>
</dbReference>
<dbReference type="PROSITE" id="PS51918">
    <property type="entry name" value="RADICAL_SAM"/>
    <property type="match status" value="1"/>
</dbReference>
<organism evidence="7 8">
    <name type="scientific">Thermococcus kodakarensis (strain ATCC BAA-918 / JCM 12380 / KOD1)</name>
    <name type="common">Pyrococcus kodakaraensis (strain KOD1)</name>
    <dbReference type="NCBI Taxonomy" id="69014"/>
    <lineage>
        <taxon>Archaea</taxon>
        <taxon>Methanobacteriati</taxon>
        <taxon>Methanobacteriota</taxon>
        <taxon>Thermococci</taxon>
        <taxon>Thermococcales</taxon>
        <taxon>Thermococcaceae</taxon>
        <taxon>Thermococcus</taxon>
    </lineage>
</organism>
<dbReference type="Proteomes" id="UP000000536">
    <property type="component" value="Chromosome"/>
</dbReference>